<keyword evidence="5 8" id="KW-0812">Transmembrane</keyword>
<evidence type="ECO:0000256" key="3">
    <source>
        <dbReference type="ARBA" id="ARBA00022676"/>
    </source>
</evidence>
<feature type="domain" description="ArnT-like N-terminal" evidence="9">
    <location>
        <begin position="21"/>
        <end position="240"/>
    </location>
</feature>
<dbReference type="AlphaFoldDB" id="A0A1T4WAW9"/>
<dbReference type="GO" id="GO:0005886">
    <property type="term" value="C:plasma membrane"/>
    <property type="evidence" value="ECO:0007669"/>
    <property type="project" value="UniProtKB-SubCell"/>
</dbReference>
<dbReference type="InterPro" id="IPR050297">
    <property type="entry name" value="LipidA_mod_glycosyltrf_83"/>
</dbReference>
<feature type="transmembrane region" description="Helical" evidence="8">
    <location>
        <begin position="94"/>
        <end position="111"/>
    </location>
</feature>
<dbReference type="GO" id="GO:0009103">
    <property type="term" value="P:lipopolysaccharide biosynthetic process"/>
    <property type="evidence" value="ECO:0007669"/>
    <property type="project" value="TreeGrafter"/>
</dbReference>
<name>A0A1T4WAW9_9BACT</name>
<dbReference type="EMBL" id="FUYC01000002">
    <property type="protein sequence ID" value="SKA74436.1"/>
    <property type="molecule type" value="Genomic_DNA"/>
</dbReference>
<comment type="subcellular location">
    <subcellularLocation>
        <location evidence="1">Cell membrane</location>
        <topology evidence="1">Multi-pass membrane protein</topology>
    </subcellularLocation>
</comment>
<keyword evidence="4 10" id="KW-0808">Transferase</keyword>
<dbReference type="Proteomes" id="UP000190027">
    <property type="component" value="Unassembled WGS sequence"/>
</dbReference>
<organism evidence="10 11">
    <name type="scientific">Paucidesulfovibrio gracilis DSM 16080</name>
    <dbReference type="NCBI Taxonomy" id="1121449"/>
    <lineage>
        <taxon>Bacteria</taxon>
        <taxon>Pseudomonadati</taxon>
        <taxon>Thermodesulfobacteriota</taxon>
        <taxon>Desulfovibrionia</taxon>
        <taxon>Desulfovibrionales</taxon>
        <taxon>Desulfovibrionaceae</taxon>
        <taxon>Paucidesulfovibrio</taxon>
    </lineage>
</organism>
<dbReference type="GO" id="GO:0016763">
    <property type="term" value="F:pentosyltransferase activity"/>
    <property type="evidence" value="ECO:0007669"/>
    <property type="project" value="TreeGrafter"/>
</dbReference>
<feature type="transmembrane region" description="Helical" evidence="8">
    <location>
        <begin position="148"/>
        <end position="166"/>
    </location>
</feature>
<gene>
    <name evidence="10" type="ORF">SAMN02745704_00665</name>
</gene>
<keyword evidence="6 8" id="KW-1133">Transmembrane helix</keyword>
<sequence length="559" mass="62581">MPRTLWERIWDRLSAHPWLAMSAAVFMQTAFLLNERALWFSDEVRYANAYENMHRAGTWVVLSLNGMPYPDKPPIYFWFLALLDEITPLDPPSVFFLGAALSGLLLLFATYALARSMRLTKEVALASALVCGTSLFVAGILHYSRMDLLFAALIIFAEACLFKGYADPETRDGSGVGWTLAGFSVAGLAVLVKGPLGILFPLVGLAAYLGWRGEWKRFLSLRTLAGLGCFCIVAAAWIAAALAVEGSDFVRTVFVEQIFQRATNTFHHKEGPFYYFAVLPATWLPWTLALFAAPVARLWQRDFWKQVRAERHEQSDRAVGRTWLWLHALAAFVLLSCLSGKVVIYVLPLFAPMAILTADSLFQWDRARRVRLAWAFAVFFGLLGAGVLLGNRLLPLPVELTGLPLTGGVFLVTAALLLAMRKRDARILLLCLLLGVTAWIQTAARVTVPSLDSIMSPRLTGERMGEYIDQGYTPVACDIYSGIFTWYAGENILELPKNYDRLEDVLREQPKTVLVMKKKHWDRWPDRPAELRPVLEQFIADQPYVLAVSDGPEKNASLE</sequence>
<dbReference type="STRING" id="1121449.SAMN02745704_00665"/>
<feature type="transmembrane region" description="Helical" evidence="8">
    <location>
        <begin position="400"/>
        <end position="420"/>
    </location>
</feature>
<evidence type="ECO:0000256" key="5">
    <source>
        <dbReference type="ARBA" id="ARBA00022692"/>
    </source>
</evidence>
<feature type="transmembrane region" description="Helical" evidence="8">
    <location>
        <begin position="15"/>
        <end position="33"/>
    </location>
</feature>
<protein>
    <submittedName>
        <fullName evidence="10">4-amino-4-deoxy-L-arabinose transferase</fullName>
    </submittedName>
</protein>
<keyword evidence="3" id="KW-0328">Glycosyltransferase</keyword>
<dbReference type="InterPro" id="IPR003342">
    <property type="entry name" value="ArnT-like_N"/>
</dbReference>
<evidence type="ECO:0000313" key="11">
    <source>
        <dbReference type="Proteomes" id="UP000190027"/>
    </source>
</evidence>
<evidence type="ECO:0000256" key="2">
    <source>
        <dbReference type="ARBA" id="ARBA00022475"/>
    </source>
</evidence>
<keyword evidence="2" id="KW-1003">Cell membrane</keyword>
<feature type="transmembrane region" description="Helical" evidence="8">
    <location>
        <begin position="178"/>
        <end position="211"/>
    </location>
</feature>
<evidence type="ECO:0000256" key="1">
    <source>
        <dbReference type="ARBA" id="ARBA00004651"/>
    </source>
</evidence>
<dbReference type="PANTHER" id="PTHR33908:SF3">
    <property type="entry name" value="UNDECAPRENYL PHOSPHATE-ALPHA-4-AMINO-4-DEOXY-L-ARABINOSE ARABINOSYL TRANSFERASE"/>
    <property type="match status" value="1"/>
</dbReference>
<dbReference type="RefSeq" id="WP_078716230.1">
    <property type="nucleotide sequence ID" value="NZ_FUYC01000002.1"/>
</dbReference>
<proteinExistence type="predicted"/>
<feature type="transmembrane region" description="Helical" evidence="8">
    <location>
        <begin position="374"/>
        <end position="394"/>
    </location>
</feature>
<evidence type="ECO:0000256" key="8">
    <source>
        <dbReference type="SAM" id="Phobius"/>
    </source>
</evidence>
<evidence type="ECO:0000259" key="9">
    <source>
        <dbReference type="Pfam" id="PF02366"/>
    </source>
</evidence>
<keyword evidence="11" id="KW-1185">Reference proteome</keyword>
<dbReference type="GO" id="GO:0010041">
    <property type="term" value="P:response to iron(III) ion"/>
    <property type="evidence" value="ECO:0007669"/>
    <property type="project" value="TreeGrafter"/>
</dbReference>
<dbReference type="GO" id="GO:0000030">
    <property type="term" value="F:mannosyltransferase activity"/>
    <property type="evidence" value="ECO:0007669"/>
    <property type="project" value="InterPro"/>
</dbReference>
<dbReference type="OrthoDB" id="9815691at2"/>
<evidence type="ECO:0000256" key="4">
    <source>
        <dbReference type="ARBA" id="ARBA00022679"/>
    </source>
</evidence>
<feature type="transmembrane region" description="Helical" evidence="8">
    <location>
        <begin position="427"/>
        <end position="448"/>
    </location>
</feature>
<feature type="transmembrane region" description="Helical" evidence="8">
    <location>
        <begin position="123"/>
        <end position="141"/>
    </location>
</feature>
<dbReference type="Pfam" id="PF02366">
    <property type="entry name" value="PMT"/>
    <property type="match status" value="1"/>
</dbReference>
<keyword evidence="7 8" id="KW-0472">Membrane</keyword>
<evidence type="ECO:0000313" key="10">
    <source>
        <dbReference type="EMBL" id="SKA74436.1"/>
    </source>
</evidence>
<feature type="transmembrane region" description="Helical" evidence="8">
    <location>
        <begin position="223"/>
        <end position="244"/>
    </location>
</feature>
<dbReference type="PANTHER" id="PTHR33908">
    <property type="entry name" value="MANNOSYLTRANSFERASE YKCB-RELATED"/>
    <property type="match status" value="1"/>
</dbReference>
<dbReference type="GO" id="GO:0006493">
    <property type="term" value="P:protein O-linked glycosylation"/>
    <property type="evidence" value="ECO:0007669"/>
    <property type="project" value="InterPro"/>
</dbReference>
<evidence type="ECO:0000256" key="6">
    <source>
        <dbReference type="ARBA" id="ARBA00022989"/>
    </source>
</evidence>
<feature type="transmembrane region" description="Helical" evidence="8">
    <location>
        <begin position="273"/>
        <end position="298"/>
    </location>
</feature>
<reference evidence="10 11" key="1">
    <citation type="submission" date="2017-02" db="EMBL/GenBank/DDBJ databases">
        <authorList>
            <person name="Peterson S.W."/>
        </authorList>
    </citation>
    <scope>NUCLEOTIDE SEQUENCE [LARGE SCALE GENOMIC DNA]</scope>
    <source>
        <strain evidence="10 11">DSM 16080</strain>
    </source>
</reference>
<evidence type="ECO:0000256" key="7">
    <source>
        <dbReference type="ARBA" id="ARBA00023136"/>
    </source>
</evidence>
<accession>A0A1T4WAW9</accession>